<protein>
    <submittedName>
        <fullName evidence="6">Transcriptional regulator</fullName>
    </submittedName>
</protein>
<dbReference type="AlphaFoldDB" id="A0A1Z4C0I5"/>
<name>A0A1Z4C0I5_9GAMM</name>
<dbReference type="KEGG" id="mpsy:CEK71_13645"/>
<evidence type="ECO:0000313" key="7">
    <source>
        <dbReference type="Proteomes" id="UP000197019"/>
    </source>
</evidence>
<dbReference type="InterPro" id="IPR050950">
    <property type="entry name" value="HTH-type_LysR_regulators"/>
</dbReference>
<dbReference type="InterPro" id="IPR000847">
    <property type="entry name" value="LysR_HTH_N"/>
</dbReference>
<keyword evidence="2" id="KW-0805">Transcription regulation</keyword>
<dbReference type="InterPro" id="IPR036390">
    <property type="entry name" value="WH_DNA-bd_sf"/>
</dbReference>
<dbReference type="OrthoDB" id="9775392at2"/>
<sequence>MFIRQIHYLLALAKTGHFGRAAEISHVSQPALSTAIQHLEEELGITIIKRGQRYQGFTEEGERVLQWARILAQNWEGMRQAAAQYSQQLTGVLRIGAIPTTLAVTPLLTGPWQAEYPGIAIKLVSLCAEELMRQLDSFELDLGLTYLEDHRLKGFKTLPLYRERYVVLARNPAPSLLNKPLGWGDIAGFPLCLLTQNMQNRRLIDAAFREANVTPNVMLETDSIFALYAHVRSAGLYSVVPHSLLSQFELHQEVTALALTPELAREVGLIVRRQDLLSPIQDAAWRIAQQLDLQQRFDSLIAIGKQPSQFLT</sequence>
<evidence type="ECO:0000256" key="3">
    <source>
        <dbReference type="ARBA" id="ARBA00023125"/>
    </source>
</evidence>
<comment type="similarity">
    <text evidence="1">Belongs to the LysR transcriptional regulatory family.</text>
</comment>
<dbReference type="SUPFAM" id="SSF53850">
    <property type="entry name" value="Periplasmic binding protein-like II"/>
    <property type="match status" value="1"/>
</dbReference>
<dbReference type="Proteomes" id="UP000197019">
    <property type="component" value="Chromosome"/>
</dbReference>
<proteinExistence type="inferred from homology"/>
<dbReference type="PANTHER" id="PTHR30419:SF31">
    <property type="entry name" value="BLR3139 PROTEIN"/>
    <property type="match status" value="1"/>
</dbReference>
<dbReference type="PRINTS" id="PR00039">
    <property type="entry name" value="HTHLYSR"/>
</dbReference>
<dbReference type="GO" id="GO:0003677">
    <property type="term" value="F:DNA binding"/>
    <property type="evidence" value="ECO:0007669"/>
    <property type="project" value="UniProtKB-KW"/>
</dbReference>
<dbReference type="InterPro" id="IPR005119">
    <property type="entry name" value="LysR_subst-bd"/>
</dbReference>
<gene>
    <name evidence="6" type="ORF">CEK71_13645</name>
</gene>
<dbReference type="Gene3D" id="1.10.10.10">
    <property type="entry name" value="Winged helix-like DNA-binding domain superfamily/Winged helix DNA-binding domain"/>
    <property type="match status" value="1"/>
</dbReference>
<dbReference type="Pfam" id="PF00126">
    <property type="entry name" value="HTH_1"/>
    <property type="match status" value="1"/>
</dbReference>
<accession>A0A1Z4C0I5</accession>
<dbReference type="CDD" id="cd05466">
    <property type="entry name" value="PBP2_LTTR_substrate"/>
    <property type="match status" value="1"/>
</dbReference>
<dbReference type="FunFam" id="1.10.10.10:FF:000001">
    <property type="entry name" value="LysR family transcriptional regulator"/>
    <property type="match status" value="1"/>
</dbReference>
<evidence type="ECO:0000256" key="1">
    <source>
        <dbReference type="ARBA" id="ARBA00009437"/>
    </source>
</evidence>
<dbReference type="RefSeq" id="WP_088619904.1">
    <property type="nucleotide sequence ID" value="NZ_CP022129.1"/>
</dbReference>
<reference evidence="6 7" key="1">
    <citation type="submission" date="2017-06" db="EMBL/GenBank/DDBJ databases">
        <title>Genome Sequencing of the methanotroph Methylovulum psychrotolerants str. HV10-M2 isolated from a high-altitude environment.</title>
        <authorList>
            <person name="Mateos-Rivera A."/>
        </authorList>
    </citation>
    <scope>NUCLEOTIDE SEQUENCE [LARGE SCALE GENOMIC DNA]</scope>
    <source>
        <strain evidence="6 7">HV10_M2</strain>
    </source>
</reference>
<dbReference type="Gene3D" id="3.40.190.290">
    <property type="match status" value="1"/>
</dbReference>
<organism evidence="6 7">
    <name type="scientific">Methylovulum psychrotolerans</name>
    <dbReference type="NCBI Taxonomy" id="1704499"/>
    <lineage>
        <taxon>Bacteria</taxon>
        <taxon>Pseudomonadati</taxon>
        <taxon>Pseudomonadota</taxon>
        <taxon>Gammaproteobacteria</taxon>
        <taxon>Methylococcales</taxon>
        <taxon>Methylococcaceae</taxon>
        <taxon>Methylovulum</taxon>
    </lineage>
</organism>
<dbReference type="EMBL" id="CP022129">
    <property type="protein sequence ID" value="ASF47032.1"/>
    <property type="molecule type" value="Genomic_DNA"/>
</dbReference>
<dbReference type="PROSITE" id="PS50931">
    <property type="entry name" value="HTH_LYSR"/>
    <property type="match status" value="1"/>
</dbReference>
<feature type="domain" description="HTH lysR-type" evidence="5">
    <location>
        <begin position="1"/>
        <end position="58"/>
    </location>
</feature>
<keyword evidence="4" id="KW-0804">Transcription</keyword>
<evidence type="ECO:0000313" key="6">
    <source>
        <dbReference type="EMBL" id="ASF47032.1"/>
    </source>
</evidence>
<dbReference type="PANTHER" id="PTHR30419">
    <property type="entry name" value="HTH-TYPE TRANSCRIPTIONAL REGULATOR YBHD"/>
    <property type="match status" value="1"/>
</dbReference>
<dbReference type="InterPro" id="IPR036388">
    <property type="entry name" value="WH-like_DNA-bd_sf"/>
</dbReference>
<evidence type="ECO:0000259" key="5">
    <source>
        <dbReference type="PROSITE" id="PS50931"/>
    </source>
</evidence>
<dbReference type="SUPFAM" id="SSF46785">
    <property type="entry name" value="Winged helix' DNA-binding domain"/>
    <property type="match status" value="1"/>
</dbReference>
<dbReference type="Pfam" id="PF03466">
    <property type="entry name" value="LysR_substrate"/>
    <property type="match status" value="1"/>
</dbReference>
<dbReference type="GO" id="GO:0003700">
    <property type="term" value="F:DNA-binding transcription factor activity"/>
    <property type="evidence" value="ECO:0007669"/>
    <property type="project" value="InterPro"/>
</dbReference>
<evidence type="ECO:0000256" key="2">
    <source>
        <dbReference type="ARBA" id="ARBA00023015"/>
    </source>
</evidence>
<keyword evidence="3" id="KW-0238">DNA-binding</keyword>
<keyword evidence="7" id="KW-1185">Reference proteome</keyword>
<dbReference type="GO" id="GO:0005829">
    <property type="term" value="C:cytosol"/>
    <property type="evidence" value="ECO:0007669"/>
    <property type="project" value="TreeGrafter"/>
</dbReference>
<evidence type="ECO:0000256" key="4">
    <source>
        <dbReference type="ARBA" id="ARBA00023163"/>
    </source>
</evidence>